<feature type="transmembrane region" description="Helical" evidence="7">
    <location>
        <begin position="164"/>
        <end position="183"/>
    </location>
</feature>
<evidence type="ECO:0000256" key="4">
    <source>
        <dbReference type="ARBA" id="ARBA00022692"/>
    </source>
</evidence>
<comment type="similarity">
    <text evidence="7">Belongs to the binding-protein-dependent transport system permease family.</text>
</comment>
<accession>A0ABQ5N1T8</accession>
<evidence type="ECO:0000313" key="9">
    <source>
        <dbReference type="EMBL" id="GLC29162.1"/>
    </source>
</evidence>
<evidence type="ECO:0000256" key="5">
    <source>
        <dbReference type="ARBA" id="ARBA00022989"/>
    </source>
</evidence>
<name>A0ABQ5N1T8_9CLOT</name>
<keyword evidence="5 7" id="KW-1133">Transmembrane helix</keyword>
<organism evidence="9 10">
    <name type="scientific">Clostridium omnivorum</name>
    <dbReference type="NCBI Taxonomy" id="1604902"/>
    <lineage>
        <taxon>Bacteria</taxon>
        <taxon>Bacillati</taxon>
        <taxon>Bacillota</taxon>
        <taxon>Clostridia</taxon>
        <taxon>Eubacteriales</taxon>
        <taxon>Clostridiaceae</taxon>
        <taxon>Clostridium</taxon>
    </lineage>
</organism>
<dbReference type="Pfam" id="PF00528">
    <property type="entry name" value="BPD_transp_1"/>
    <property type="match status" value="1"/>
</dbReference>
<dbReference type="InterPro" id="IPR053523">
    <property type="entry name" value="Oligopeptide_permease_AppC"/>
</dbReference>
<keyword evidence="2 7" id="KW-0813">Transport</keyword>
<keyword evidence="3" id="KW-1003">Cell membrane</keyword>
<evidence type="ECO:0000256" key="7">
    <source>
        <dbReference type="RuleBase" id="RU363032"/>
    </source>
</evidence>
<reference evidence="9 10" key="1">
    <citation type="journal article" date="2024" name="Int. J. Syst. Evol. Microbiol.">
        <title>Clostridium omnivorum sp. nov., isolated from anoxic soil under the treatment of reductive soil disinfestation.</title>
        <authorList>
            <person name="Ueki A."/>
            <person name="Tonouchi A."/>
            <person name="Kaku N."/>
            <person name="Honma S."/>
            <person name="Ueki K."/>
        </authorList>
    </citation>
    <scope>NUCLEOTIDE SEQUENCE [LARGE SCALE GENOMIC DNA]</scope>
    <source>
        <strain evidence="9 10">E14</strain>
    </source>
</reference>
<dbReference type="Proteomes" id="UP001208567">
    <property type="component" value="Unassembled WGS sequence"/>
</dbReference>
<keyword evidence="6 7" id="KW-0472">Membrane</keyword>
<dbReference type="NCBIfam" id="NF045476">
    <property type="entry name" value="Opp4C"/>
    <property type="match status" value="1"/>
</dbReference>
<dbReference type="InterPro" id="IPR035906">
    <property type="entry name" value="MetI-like_sf"/>
</dbReference>
<keyword evidence="10" id="KW-1185">Reference proteome</keyword>
<feature type="transmembrane region" description="Helical" evidence="7">
    <location>
        <begin position="129"/>
        <end position="152"/>
    </location>
</feature>
<dbReference type="CDD" id="cd06261">
    <property type="entry name" value="TM_PBP2"/>
    <property type="match status" value="1"/>
</dbReference>
<keyword evidence="4 7" id="KW-0812">Transmembrane</keyword>
<feature type="transmembrane region" description="Helical" evidence="7">
    <location>
        <begin position="33"/>
        <end position="54"/>
    </location>
</feature>
<feature type="transmembrane region" description="Helical" evidence="7">
    <location>
        <begin position="96"/>
        <end position="122"/>
    </location>
</feature>
<dbReference type="SUPFAM" id="SSF161098">
    <property type="entry name" value="MetI-like"/>
    <property type="match status" value="1"/>
</dbReference>
<gene>
    <name evidence="9" type="primary">appC_1</name>
    <name evidence="9" type="ORF">bsdE14_05720</name>
</gene>
<dbReference type="EMBL" id="BRXR01000001">
    <property type="protein sequence ID" value="GLC29162.1"/>
    <property type="molecule type" value="Genomic_DNA"/>
</dbReference>
<evidence type="ECO:0000256" key="1">
    <source>
        <dbReference type="ARBA" id="ARBA00004651"/>
    </source>
</evidence>
<dbReference type="PROSITE" id="PS50928">
    <property type="entry name" value="ABC_TM1"/>
    <property type="match status" value="1"/>
</dbReference>
<dbReference type="InterPro" id="IPR050366">
    <property type="entry name" value="BP-dependent_transpt_permease"/>
</dbReference>
<proteinExistence type="inferred from homology"/>
<evidence type="ECO:0000313" key="10">
    <source>
        <dbReference type="Proteomes" id="UP001208567"/>
    </source>
</evidence>
<dbReference type="Pfam" id="PF12911">
    <property type="entry name" value="OppC_N"/>
    <property type="match status" value="1"/>
</dbReference>
<evidence type="ECO:0000256" key="6">
    <source>
        <dbReference type="ARBA" id="ARBA00023136"/>
    </source>
</evidence>
<comment type="caution">
    <text evidence="9">The sequence shown here is derived from an EMBL/GenBank/DDBJ whole genome shotgun (WGS) entry which is preliminary data.</text>
</comment>
<dbReference type="PANTHER" id="PTHR43386">
    <property type="entry name" value="OLIGOPEPTIDE TRANSPORT SYSTEM PERMEASE PROTEIN APPC"/>
    <property type="match status" value="1"/>
</dbReference>
<dbReference type="InterPro" id="IPR000515">
    <property type="entry name" value="MetI-like"/>
</dbReference>
<feature type="transmembrane region" description="Helical" evidence="7">
    <location>
        <begin position="272"/>
        <end position="292"/>
    </location>
</feature>
<sequence length="305" mass="33816">MEVKLNAGTKVKSKDEVLSPWKVVWRRLKRNKLAVVGGYILIFIILFSFVGPFLSPYKNETTHLADAMKEPSLRHFLGTDEVGRDLFTRLMYAGRISLSVGIVAVLIEVLIGSILGAISGFYGGIVDGIIMRIVDVFMCCPHLPLLIMLGAVMSDLKVPPQYRMYVVMLIIGFLSWAGLCRIVRAQILSLREQEFMQAAEALGLRDRRKIFKHLLPNTFASIIVAATLGIAGAILTESSLSFLGLGVTPPTPSWGTMIQAVSNTYVLRHQPWIWMPPGICIFLTVMAINLFGDGLRDALDPKLKR</sequence>
<feature type="domain" description="ABC transmembrane type-1" evidence="8">
    <location>
        <begin position="94"/>
        <end position="292"/>
    </location>
</feature>
<evidence type="ECO:0000256" key="3">
    <source>
        <dbReference type="ARBA" id="ARBA00022475"/>
    </source>
</evidence>
<comment type="subcellular location">
    <subcellularLocation>
        <location evidence="1 7">Cell membrane</location>
        <topology evidence="1 7">Multi-pass membrane protein</topology>
    </subcellularLocation>
</comment>
<evidence type="ECO:0000256" key="2">
    <source>
        <dbReference type="ARBA" id="ARBA00022448"/>
    </source>
</evidence>
<dbReference type="RefSeq" id="WP_264848448.1">
    <property type="nucleotide sequence ID" value="NZ_BRXR01000001.1"/>
</dbReference>
<feature type="transmembrane region" description="Helical" evidence="7">
    <location>
        <begin position="214"/>
        <end position="235"/>
    </location>
</feature>
<evidence type="ECO:0000259" key="8">
    <source>
        <dbReference type="PROSITE" id="PS50928"/>
    </source>
</evidence>
<dbReference type="PANTHER" id="PTHR43386:SF1">
    <property type="entry name" value="D,D-DIPEPTIDE TRANSPORT SYSTEM PERMEASE PROTEIN DDPC-RELATED"/>
    <property type="match status" value="1"/>
</dbReference>
<dbReference type="Gene3D" id="1.10.3720.10">
    <property type="entry name" value="MetI-like"/>
    <property type="match status" value="1"/>
</dbReference>
<protein>
    <submittedName>
        <fullName evidence="9">Peptide ABC transporter permease</fullName>
    </submittedName>
</protein>
<dbReference type="InterPro" id="IPR025966">
    <property type="entry name" value="OppC_N"/>
</dbReference>